<evidence type="ECO:0000313" key="2">
    <source>
        <dbReference type="EMBL" id="KAG0721395.1"/>
    </source>
</evidence>
<evidence type="ECO:0000313" key="3">
    <source>
        <dbReference type="Proteomes" id="UP000770661"/>
    </source>
</evidence>
<protein>
    <submittedName>
        <fullName evidence="2">Uncharacterized protein</fullName>
    </submittedName>
</protein>
<evidence type="ECO:0000256" key="1">
    <source>
        <dbReference type="SAM" id="MobiDB-lite"/>
    </source>
</evidence>
<dbReference type="EMBL" id="JACEEZ010011257">
    <property type="protein sequence ID" value="KAG0721395.1"/>
    <property type="molecule type" value="Genomic_DNA"/>
</dbReference>
<dbReference type="OrthoDB" id="6020543at2759"/>
<comment type="caution">
    <text evidence="2">The sequence shown here is derived from an EMBL/GenBank/DDBJ whole genome shotgun (WGS) entry which is preliminary data.</text>
</comment>
<organism evidence="2 3">
    <name type="scientific">Chionoecetes opilio</name>
    <name type="common">Atlantic snow crab</name>
    <name type="synonym">Cancer opilio</name>
    <dbReference type="NCBI Taxonomy" id="41210"/>
    <lineage>
        <taxon>Eukaryota</taxon>
        <taxon>Metazoa</taxon>
        <taxon>Ecdysozoa</taxon>
        <taxon>Arthropoda</taxon>
        <taxon>Crustacea</taxon>
        <taxon>Multicrustacea</taxon>
        <taxon>Malacostraca</taxon>
        <taxon>Eumalacostraca</taxon>
        <taxon>Eucarida</taxon>
        <taxon>Decapoda</taxon>
        <taxon>Pleocyemata</taxon>
        <taxon>Brachyura</taxon>
        <taxon>Eubrachyura</taxon>
        <taxon>Majoidea</taxon>
        <taxon>Majidae</taxon>
        <taxon>Chionoecetes</taxon>
    </lineage>
</organism>
<name>A0A8J5CWB3_CHIOP</name>
<dbReference type="Proteomes" id="UP000770661">
    <property type="component" value="Unassembled WGS sequence"/>
</dbReference>
<gene>
    <name evidence="2" type="ORF">GWK47_046560</name>
</gene>
<sequence length="213" mass="23039">MATSSKESALVEAEREVVLCASAVVESVSVVGVKEAEVKTSVVEGRRRVEGKCSEGCGVALKTILEAIEDLKRSFASEVNDVKSVVKKQEIEIRSLKCEGEGPSGVNGGAHARDVPGGVPERDVTRATTKVPSKSPGIGVWKLYLIWRAGGNTDSINKDVCYGARTWKTEQVIFAESLEVLGMALEALHERKNPFGDCRFPGSRPRSRCLETY</sequence>
<accession>A0A8J5CWB3</accession>
<dbReference type="AlphaFoldDB" id="A0A8J5CWB3"/>
<feature type="region of interest" description="Disordered" evidence="1">
    <location>
        <begin position="103"/>
        <end position="131"/>
    </location>
</feature>
<keyword evidence="3" id="KW-1185">Reference proteome</keyword>
<proteinExistence type="predicted"/>
<reference evidence="2" key="1">
    <citation type="submission" date="2020-07" db="EMBL/GenBank/DDBJ databases">
        <title>The High-quality genome of the commercially important snow crab, Chionoecetes opilio.</title>
        <authorList>
            <person name="Jeong J.-H."/>
            <person name="Ryu S."/>
        </authorList>
    </citation>
    <scope>NUCLEOTIDE SEQUENCE</scope>
    <source>
        <strain evidence="2">MADBK_172401_WGS</strain>
        <tissue evidence="2">Digestive gland</tissue>
    </source>
</reference>